<evidence type="ECO:0000313" key="4">
    <source>
        <dbReference type="EMBL" id="KAK4564819.1"/>
    </source>
</evidence>
<feature type="domain" description="Cyclic nucleotide-binding" evidence="3">
    <location>
        <begin position="1"/>
        <end position="53"/>
    </location>
</feature>
<comment type="caution">
    <text evidence="4">The sequence shown here is derived from an EMBL/GenBank/DDBJ whole genome shotgun (WGS) entry which is preliminary data.</text>
</comment>
<sequence>MFYNKNCYIVREGDPIDAVFFITYGTVGTYTSNNVEGSDSQHAEDLEKDKCFGGELLELVWTSNDTSNLLKVPVSSKTLKTYTKVEAFALMAHDLKQIWQSKRIDPSALTYHN</sequence>
<dbReference type="PANTHER" id="PTHR45651">
    <property type="entry name" value="CYCLIC NUCLEOTIDE-GATED ION CHANNEL 15-RELATED-RELATED"/>
    <property type="match status" value="1"/>
</dbReference>
<gene>
    <name evidence="4" type="ORF">RGQ29_006760</name>
</gene>
<keyword evidence="1" id="KW-1071">Ligand-gated ion channel</keyword>
<dbReference type="Proteomes" id="UP001324115">
    <property type="component" value="Unassembled WGS sequence"/>
</dbReference>
<dbReference type="InterPro" id="IPR000595">
    <property type="entry name" value="cNMP-bd_dom"/>
</dbReference>
<dbReference type="PANTHER" id="PTHR45651:SF68">
    <property type="entry name" value="ION TRANSPORT DOMAIN-CONTAINING PROTEIN"/>
    <property type="match status" value="1"/>
</dbReference>
<keyword evidence="2" id="KW-0407">Ion channel</keyword>
<organism evidence="4 5">
    <name type="scientific">Quercus rubra</name>
    <name type="common">Northern red oak</name>
    <name type="synonym">Quercus borealis</name>
    <dbReference type="NCBI Taxonomy" id="3512"/>
    <lineage>
        <taxon>Eukaryota</taxon>
        <taxon>Viridiplantae</taxon>
        <taxon>Streptophyta</taxon>
        <taxon>Embryophyta</taxon>
        <taxon>Tracheophyta</taxon>
        <taxon>Spermatophyta</taxon>
        <taxon>Magnoliopsida</taxon>
        <taxon>eudicotyledons</taxon>
        <taxon>Gunneridae</taxon>
        <taxon>Pentapetalae</taxon>
        <taxon>rosids</taxon>
        <taxon>fabids</taxon>
        <taxon>Fagales</taxon>
        <taxon>Fagaceae</taxon>
        <taxon>Quercus</taxon>
    </lineage>
</organism>
<dbReference type="AlphaFoldDB" id="A0AAN7E935"/>
<dbReference type="InterPro" id="IPR018490">
    <property type="entry name" value="cNMP-bd_dom_sf"/>
</dbReference>
<protein>
    <recommendedName>
        <fullName evidence="3">Cyclic nucleotide-binding domain-containing protein</fullName>
    </recommendedName>
</protein>
<dbReference type="CDD" id="cd00038">
    <property type="entry name" value="CAP_ED"/>
    <property type="match status" value="1"/>
</dbReference>
<dbReference type="GO" id="GO:0034220">
    <property type="term" value="P:monoatomic ion transmembrane transport"/>
    <property type="evidence" value="ECO:0007669"/>
    <property type="project" value="UniProtKB-KW"/>
</dbReference>
<dbReference type="SUPFAM" id="SSF51206">
    <property type="entry name" value="cAMP-binding domain-like"/>
    <property type="match status" value="1"/>
</dbReference>
<dbReference type="GO" id="GO:0016020">
    <property type="term" value="C:membrane"/>
    <property type="evidence" value="ECO:0007669"/>
    <property type="project" value="UniProtKB-SubCell"/>
</dbReference>
<accession>A0AAN7E935</accession>
<evidence type="ECO:0000259" key="3">
    <source>
        <dbReference type="PROSITE" id="PS50042"/>
    </source>
</evidence>
<keyword evidence="1" id="KW-0813">Transport</keyword>
<dbReference type="Gene3D" id="2.60.120.10">
    <property type="entry name" value="Jelly Rolls"/>
    <property type="match status" value="1"/>
</dbReference>
<evidence type="ECO:0000313" key="5">
    <source>
        <dbReference type="Proteomes" id="UP001324115"/>
    </source>
</evidence>
<proteinExistence type="predicted"/>
<keyword evidence="5" id="KW-1185">Reference proteome</keyword>
<reference evidence="4 5" key="1">
    <citation type="journal article" date="2023" name="G3 (Bethesda)">
        <title>A haplotype-resolved chromosome-scale genome for Quercus rubra L. provides insights into the genetics of adaptive traits for red oak species.</title>
        <authorList>
            <person name="Kapoor B."/>
            <person name="Jenkins J."/>
            <person name="Schmutz J."/>
            <person name="Zhebentyayeva T."/>
            <person name="Kuelheim C."/>
            <person name="Coggeshall M."/>
            <person name="Heim C."/>
            <person name="Lasky J.R."/>
            <person name="Leites L."/>
            <person name="Islam-Faridi N."/>
            <person name="Romero-Severson J."/>
            <person name="DeLeo V.L."/>
            <person name="Lucas S.M."/>
            <person name="Lazic D."/>
            <person name="Gailing O."/>
            <person name="Carlson J."/>
            <person name="Staton M."/>
        </authorList>
    </citation>
    <scope>NUCLEOTIDE SEQUENCE [LARGE SCALE GENOMIC DNA]</scope>
    <source>
        <strain evidence="4">Pseudo-F2</strain>
    </source>
</reference>
<dbReference type="PROSITE" id="PS50042">
    <property type="entry name" value="CNMP_BINDING_3"/>
    <property type="match status" value="1"/>
</dbReference>
<evidence type="ECO:0000256" key="2">
    <source>
        <dbReference type="ARBA" id="ARBA00023303"/>
    </source>
</evidence>
<evidence type="ECO:0000256" key="1">
    <source>
        <dbReference type="ARBA" id="ARBA00023286"/>
    </source>
</evidence>
<keyword evidence="1" id="KW-0406">Ion transport</keyword>
<dbReference type="InterPro" id="IPR014710">
    <property type="entry name" value="RmlC-like_jellyroll"/>
</dbReference>
<dbReference type="EMBL" id="JAXUIC010000011">
    <property type="protein sequence ID" value="KAK4564819.1"/>
    <property type="molecule type" value="Genomic_DNA"/>
</dbReference>
<name>A0AAN7E935_QUERU</name>